<comment type="caution">
    <text evidence="7">The sequence shown here is derived from an EMBL/GenBank/DDBJ whole genome shotgun (WGS) entry which is preliminary data.</text>
</comment>
<evidence type="ECO:0000256" key="1">
    <source>
        <dbReference type="ARBA" id="ARBA00004123"/>
    </source>
</evidence>
<name>A0A9W7ZS96_9FUNG</name>
<dbReference type="InterPro" id="IPR051431">
    <property type="entry name" value="TFIID_subunit_9"/>
</dbReference>
<keyword evidence="8" id="KW-1185">Reference proteome</keyword>
<dbReference type="PANTHER" id="PTHR48068">
    <property type="entry name" value="TAF9 RNA POLYMERASE II, TATA BOX-BINDING PROTEIN (TBP)-ASSOCIATED FACTOR"/>
    <property type="match status" value="1"/>
</dbReference>
<dbReference type="InterPro" id="IPR009072">
    <property type="entry name" value="Histone-fold"/>
</dbReference>
<dbReference type="GO" id="GO:0016251">
    <property type="term" value="F:RNA polymerase II general transcription initiation factor activity"/>
    <property type="evidence" value="ECO:0007669"/>
    <property type="project" value="TreeGrafter"/>
</dbReference>
<protein>
    <submittedName>
        <fullName evidence="7">Transcription initiation factor TFIID subunit 9</fullName>
    </submittedName>
</protein>
<proteinExistence type="inferred from homology"/>
<sequence length="189" mass="20776">MPESTPKPTTSATAASGEASNNPVGSSGNNTNNYPNASASQSNNNNTTSGVTNAKEDEVSIENTPRDIKLMSILLQSHGVEDCDKNVVHQLLEFGHRYTVDVLQDAQVYAEHANKHNIDMEDVRLAIQGRVNYSSTSPLDKEFLLDLATERNKQPLPLIPEKYGVRLPPEKHTLTGINFQIVPEKKPQQ</sequence>
<gene>
    <name evidence="7" type="primary">TAF9</name>
    <name evidence="7" type="ORF">H4219_004471</name>
</gene>
<organism evidence="7 8">
    <name type="scientific">Mycoemilia scoparia</name>
    <dbReference type="NCBI Taxonomy" id="417184"/>
    <lineage>
        <taxon>Eukaryota</taxon>
        <taxon>Fungi</taxon>
        <taxon>Fungi incertae sedis</taxon>
        <taxon>Zoopagomycota</taxon>
        <taxon>Kickxellomycotina</taxon>
        <taxon>Kickxellomycetes</taxon>
        <taxon>Kickxellales</taxon>
        <taxon>Kickxellaceae</taxon>
        <taxon>Mycoemilia</taxon>
    </lineage>
</organism>
<dbReference type="OrthoDB" id="341924at2759"/>
<evidence type="ECO:0000256" key="6">
    <source>
        <dbReference type="SAM" id="MobiDB-lite"/>
    </source>
</evidence>
<evidence type="ECO:0000256" key="5">
    <source>
        <dbReference type="ARBA" id="ARBA00023242"/>
    </source>
</evidence>
<evidence type="ECO:0000256" key="3">
    <source>
        <dbReference type="ARBA" id="ARBA00023015"/>
    </source>
</evidence>
<dbReference type="GO" id="GO:0051123">
    <property type="term" value="P:RNA polymerase II preinitiation complex assembly"/>
    <property type="evidence" value="ECO:0007669"/>
    <property type="project" value="TreeGrafter"/>
</dbReference>
<dbReference type="PANTHER" id="PTHR48068:SF4">
    <property type="entry name" value="TATA-BOX BINDING PROTEIN ASSOCIATED FACTOR 9"/>
    <property type="match status" value="1"/>
</dbReference>
<dbReference type="GO" id="GO:0005669">
    <property type="term" value="C:transcription factor TFIID complex"/>
    <property type="evidence" value="ECO:0007669"/>
    <property type="project" value="TreeGrafter"/>
</dbReference>
<keyword evidence="3" id="KW-0805">Transcription regulation</keyword>
<feature type="region of interest" description="Disordered" evidence="6">
    <location>
        <begin position="1"/>
        <end position="60"/>
    </location>
</feature>
<dbReference type="GO" id="GO:0046982">
    <property type="term" value="F:protein heterodimerization activity"/>
    <property type="evidence" value="ECO:0007669"/>
    <property type="project" value="InterPro"/>
</dbReference>
<dbReference type="SUPFAM" id="SSF47113">
    <property type="entry name" value="Histone-fold"/>
    <property type="match status" value="1"/>
</dbReference>
<feature type="compositionally biased region" description="Polar residues" evidence="6">
    <location>
        <begin position="21"/>
        <end position="31"/>
    </location>
</feature>
<dbReference type="CDD" id="cd07979">
    <property type="entry name" value="HFD_TAF9"/>
    <property type="match status" value="1"/>
</dbReference>
<keyword evidence="4" id="KW-0804">Transcription</keyword>
<dbReference type="Gene3D" id="1.10.20.10">
    <property type="entry name" value="Histone, subunit A"/>
    <property type="match status" value="1"/>
</dbReference>
<dbReference type="GO" id="GO:0000124">
    <property type="term" value="C:SAGA complex"/>
    <property type="evidence" value="ECO:0007669"/>
    <property type="project" value="TreeGrafter"/>
</dbReference>
<dbReference type="InterPro" id="IPR003162">
    <property type="entry name" value="TFIID-31"/>
</dbReference>
<keyword evidence="5" id="KW-0539">Nucleus</keyword>
<comment type="similarity">
    <text evidence="2">Belongs to the TAF9 family.</text>
</comment>
<accession>A0A9W7ZS96</accession>
<feature type="compositionally biased region" description="Low complexity" evidence="6">
    <location>
        <begin position="1"/>
        <end position="20"/>
    </location>
</feature>
<feature type="compositionally biased region" description="Low complexity" evidence="6">
    <location>
        <begin position="32"/>
        <end position="53"/>
    </location>
</feature>
<reference evidence="7" key="1">
    <citation type="submission" date="2022-07" db="EMBL/GenBank/DDBJ databases">
        <title>Phylogenomic reconstructions and comparative analyses of Kickxellomycotina fungi.</title>
        <authorList>
            <person name="Reynolds N.K."/>
            <person name="Stajich J.E."/>
            <person name="Barry K."/>
            <person name="Grigoriev I.V."/>
            <person name="Crous P."/>
            <person name="Smith M.E."/>
        </authorList>
    </citation>
    <scope>NUCLEOTIDE SEQUENCE</scope>
    <source>
        <strain evidence="7">NBRC 100468</strain>
    </source>
</reference>
<evidence type="ECO:0000313" key="7">
    <source>
        <dbReference type="EMBL" id="KAJ1915138.1"/>
    </source>
</evidence>
<evidence type="ECO:0000313" key="8">
    <source>
        <dbReference type="Proteomes" id="UP001150538"/>
    </source>
</evidence>
<comment type="subcellular location">
    <subcellularLocation>
        <location evidence="1">Nucleus</location>
    </subcellularLocation>
</comment>
<dbReference type="AlphaFoldDB" id="A0A9W7ZS96"/>
<dbReference type="Proteomes" id="UP001150538">
    <property type="component" value="Unassembled WGS sequence"/>
</dbReference>
<dbReference type="EMBL" id="JANBPU010000161">
    <property type="protein sequence ID" value="KAJ1915138.1"/>
    <property type="molecule type" value="Genomic_DNA"/>
</dbReference>
<dbReference type="GO" id="GO:0003713">
    <property type="term" value="F:transcription coactivator activity"/>
    <property type="evidence" value="ECO:0007669"/>
    <property type="project" value="TreeGrafter"/>
</dbReference>
<evidence type="ECO:0000256" key="4">
    <source>
        <dbReference type="ARBA" id="ARBA00023163"/>
    </source>
</evidence>
<dbReference type="Pfam" id="PF02291">
    <property type="entry name" value="TFIID-31kDa"/>
    <property type="match status" value="1"/>
</dbReference>
<evidence type="ECO:0000256" key="2">
    <source>
        <dbReference type="ARBA" id="ARBA00007646"/>
    </source>
</evidence>